<organism evidence="8 9">
    <name type="scientific">Mycobacteroides chelonae</name>
    <name type="common">Mycobacterium chelonae</name>
    <dbReference type="NCBI Taxonomy" id="1774"/>
    <lineage>
        <taxon>Bacteria</taxon>
        <taxon>Bacillati</taxon>
        <taxon>Actinomycetota</taxon>
        <taxon>Actinomycetes</taxon>
        <taxon>Mycobacteriales</taxon>
        <taxon>Mycobacteriaceae</taxon>
        <taxon>Mycobacteroides</taxon>
    </lineage>
</organism>
<dbReference type="GO" id="GO:0004315">
    <property type="term" value="F:3-oxoacyl-[acyl-carrier-protein] synthase activity"/>
    <property type="evidence" value="ECO:0007669"/>
    <property type="project" value="InterPro"/>
</dbReference>
<dbReference type="InterPro" id="IPR018201">
    <property type="entry name" value="Ketoacyl_synth_AS"/>
</dbReference>
<dbReference type="Gene3D" id="3.40.50.1820">
    <property type="entry name" value="alpha/beta hydrolase"/>
    <property type="match status" value="1"/>
</dbReference>
<dbReference type="GO" id="GO:0071770">
    <property type="term" value="P:DIM/DIP cell wall layer assembly"/>
    <property type="evidence" value="ECO:0007669"/>
    <property type="project" value="TreeGrafter"/>
</dbReference>
<dbReference type="RefSeq" id="WP_057968688.1">
    <property type="nucleotide sequence ID" value="NZ_MLII01000040.1"/>
</dbReference>
<dbReference type="GO" id="GO:0006633">
    <property type="term" value="P:fatty acid biosynthetic process"/>
    <property type="evidence" value="ECO:0007669"/>
    <property type="project" value="InterPro"/>
</dbReference>
<dbReference type="SUPFAM" id="SSF51735">
    <property type="entry name" value="NAD(P)-binding Rossmann-fold domains"/>
    <property type="match status" value="1"/>
</dbReference>
<dbReference type="Proteomes" id="UP000180043">
    <property type="component" value="Unassembled WGS sequence"/>
</dbReference>
<evidence type="ECO:0000259" key="6">
    <source>
        <dbReference type="PROSITE" id="PS50075"/>
    </source>
</evidence>
<dbReference type="CDD" id="cd00833">
    <property type="entry name" value="PKS"/>
    <property type="match status" value="1"/>
</dbReference>
<dbReference type="Gene3D" id="3.30.70.3290">
    <property type="match status" value="1"/>
</dbReference>
<dbReference type="SMART" id="SM00827">
    <property type="entry name" value="PKS_AT"/>
    <property type="match status" value="1"/>
</dbReference>
<dbReference type="InterPro" id="IPR014043">
    <property type="entry name" value="Acyl_transferase_dom"/>
</dbReference>
<dbReference type="Pfam" id="PF00109">
    <property type="entry name" value="ketoacyl-synt"/>
    <property type="match status" value="1"/>
</dbReference>
<dbReference type="Pfam" id="PF00698">
    <property type="entry name" value="Acyl_transf_1"/>
    <property type="match status" value="1"/>
</dbReference>
<dbReference type="CDD" id="cd02440">
    <property type="entry name" value="AdoMet_MTases"/>
    <property type="match status" value="1"/>
</dbReference>
<dbReference type="InterPro" id="IPR050091">
    <property type="entry name" value="PKS_NRPS_Biosynth_Enz"/>
</dbReference>
<dbReference type="PROSITE" id="PS00606">
    <property type="entry name" value="KS3_1"/>
    <property type="match status" value="1"/>
</dbReference>
<dbReference type="SMART" id="SM00825">
    <property type="entry name" value="PKS_KS"/>
    <property type="match status" value="1"/>
</dbReference>
<feature type="region of interest" description="Disordered" evidence="5">
    <location>
        <begin position="1646"/>
        <end position="1669"/>
    </location>
</feature>
<dbReference type="Pfam" id="PF22621">
    <property type="entry name" value="CurL-like_PKS_C"/>
    <property type="match status" value="1"/>
</dbReference>
<dbReference type="EMBL" id="MLIQ01000032">
    <property type="protein sequence ID" value="OHU47720.1"/>
    <property type="molecule type" value="Genomic_DNA"/>
</dbReference>
<sequence length="1684" mass="178797">MTVDMDTPTTETEFADIAIIGMQCRFPGAGDVSEYWSLLTEKREGARSLDDLADAPGLVRREAVIEGIELFDAKFFGYPPAEAAMIDPQQRLFLECAYHVFEQAGYDTDRYDGLVGVYAGSGQSNYLIANVLPHLGLSPSSADALPAGFANSPGSLPGRVSYHLNLTGPSVAVSTACSTSLVAVHLACQELLDYRCDLALAGGVSLNPHPGKGYRYTPNGPLSPDGRCRAFDADAAGMFPGDGVGVVLLKRLSDALADGDRIRAVIKGSAVNNDGRHKTGFTAPSATAQSEVILAAHAVAGVEASSIGMVEAHGTGTPLGDPIEVSALTKAFRESTDQTGYCLLGSAKTNIGHTDTAAGVAGLIKAALSVEHGVIPANLHYTAENPLLDLANSPFRVAVDTVDWPAGDGPRRAGVSAFGIGGTNVHMVLEQAPRDAQRDPLPIADRSESLLVLSAATASALDQQAAQLADYLRSNSEIDPADVADTLQLGRRKLPYRRSVVCGSAKQAASLLTAPAQATRANDGAVPLVLLLPGGGAQYVGMGHGLYETEEVFRSSIDECDQILAQHCDIDLRSHLFGDGGLDEQRLDVVFPAVVATEYALATQLAAWGLTPSAMLGHSLGEYAAACLSGVIDIDQVLPLVSARGRLFARMGGATTSILLSAADVSPLLSGRLVVSGITDASSCTVSGPTAEIALLEEELELRGVQFQRVRVSMAVHSPELDPVLGEFADILAGVTLRPPRVPYLSNVTGTWIQPEEATDPGYWIRHSREPVQLAAGFGELAGLQGAVLLEVGPGQTLTRLAQPQGDASFAAFATMRHRDDRRSDRRALLAAVGKAWEHGIDIDWSLISGGRRPARVELPGYPFERQRYWIAASDGAQPPVRPNMSVPVWRSSTPIASAAEPSAARWLVLIDEDPATARFAEELANTVSTGVDLLGPGLTPASTEYQRIVFLTGAHGTRPDRERYVQLARAVDAAGSGVAVHVCVGNAFDVTGVEDIDVSHWLAVGAAQWLRRNGVTRAVNVVDMDRTDAQALVAELSVPDGERTVAYRNGRRWVLSSEPVEGVAATWSSAATGLRAEPIDVVVPQGSTQVSNALDDLCTRYICAHLRSAGVAMTPGTEYSRDELIARLGVIPDYHKIVDAFLRILSEDGIVSGENGRLRVLDVPAVADVPELGRWCADNPELATWAQLLDQCMRGYDQVLRGQIAGNEVVTPNGDDRLYRSLTEQRIAHSDFATYRDLIGTTLAGLAANATPGRPLRILEIGAGRGYLTWPVVDALRGVPAGSVEYHFTDIGRSFVVAAQRHAEAEGLDFVRFASLDIVDDPAGQSLPLAGFDVVLAFNVLHVAPDLPTAIRNTAAFTAPGGLMFLLEAKTEERCDSLIDPLLTGWLDFDDDVRTDSPLVAPQQWAALLDTNGFTGSAVYDSGPAGDHALIVAERPEPVLVLDPDFDRAVAVLREIAASEPSAQRMLLTRPREDSLDAALAEGYAHGTLAVRHRAGVGDWTFVDTSASDEMNVPPDRFGEVLGAPAVPTVVLGGSSAVATRAEQEPAPVPDTPAAPSANVSFNHRPVLSTEYCAPRSKLEESIAAIWQRFFGYDRIGVHDRFLELGGESLLAMQIAAEQRNALGIEMSMRQLLESVTVADVAAAVTTPSDEPETSSKPAPPVRRGRAALRTADGVILLEGARE</sequence>
<dbReference type="Pfam" id="PF02801">
    <property type="entry name" value="Ketoacyl-synt_C"/>
    <property type="match status" value="1"/>
</dbReference>
<dbReference type="InterPro" id="IPR014030">
    <property type="entry name" value="Ketoacyl_synth_N"/>
</dbReference>
<evidence type="ECO:0000256" key="4">
    <source>
        <dbReference type="ARBA" id="ARBA00023268"/>
    </source>
</evidence>
<dbReference type="InterPro" id="IPR014031">
    <property type="entry name" value="Ketoacyl_synth_C"/>
</dbReference>
<dbReference type="InterPro" id="IPR016039">
    <property type="entry name" value="Thiolase-like"/>
</dbReference>
<evidence type="ECO:0000259" key="7">
    <source>
        <dbReference type="PROSITE" id="PS52004"/>
    </source>
</evidence>
<dbReference type="InterPro" id="IPR036736">
    <property type="entry name" value="ACP-like_sf"/>
</dbReference>
<dbReference type="InterPro" id="IPR029063">
    <property type="entry name" value="SAM-dependent_MTases_sf"/>
</dbReference>
<dbReference type="Gene3D" id="3.40.47.10">
    <property type="match status" value="1"/>
</dbReference>
<keyword evidence="1" id="KW-0596">Phosphopantetheine</keyword>
<evidence type="ECO:0000313" key="8">
    <source>
        <dbReference type="EMBL" id="OHU47720.1"/>
    </source>
</evidence>
<keyword evidence="2" id="KW-0597">Phosphoprotein</keyword>
<dbReference type="InterPro" id="IPR029058">
    <property type="entry name" value="AB_hydrolase_fold"/>
</dbReference>
<keyword evidence="4" id="KW-0511">Multifunctional enzyme</keyword>
<dbReference type="Gene3D" id="3.40.366.10">
    <property type="entry name" value="Malonyl-Coenzyme A Acyl Carrier Protein, domain 2"/>
    <property type="match status" value="1"/>
</dbReference>
<name>A0A1S1LEB6_MYCCH</name>
<dbReference type="InterPro" id="IPR001227">
    <property type="entry name" value="Ac_transferase_dom_sf"/>
</dbReference>
<dbReference type="PANTHER" id="PTHR43775">
    <property type="entry name" value="FATTY ACID SYNTHASE"/>
    <property type="match status" value="1"/>
</dbReference>
<dbReference type="InterPro" id="IPR036291">
    <property type="entry name" value="NAD(P)-bd_dom_sf"/>
</dbReference>
<dbReference type="GO" id="GO:0005886">
    <property type="term" value="C:plasma membrane"/>
    <property type="evidence" value="ECO:0007669"/>
    <property type="project" value="TreeGrafter"/>
</dbReference>
<evidence type="ECO:0000313" key="9">
    <source>
        <dbReference type="Proteomes" id="UP000180043"/>
    </source>
</evidence>
<feature type="domain" description="Ketosynthase family 3 (KS3)" evidence="7">
    <location>
        <begin position="14"/>
        <end position="431"/>
    </location>
</feature>
<dbReference type="InterPro" id="IPR009081">
    <property type="entry name" value="PP-bd_ACP"/>
</dbReference>
<gene>
    <name evidence="8" type="ORF">BKG82_25595</name>
</gene>
<dbReference type="Pfam" id="PF08242">
    <property type="entry name" value="Methyltransf_12"/>
    <property type="match status" value="1"/>
</dbReference>
<dbReference type="PROSITE" id="PS50075">
    <property type="entry name" value="CARRIER"/>
    <property type="match status" value="1"/>
</dbReference>
<dbReference type="SUPFAM" id="SSF47336">
    <property type="entry name" value="ACP-like"/>
    <property type="match status" value="1"/>
</dbReference>
<evidence type="ECO:0000256" key="5">
    <source>
        <dbReference type="SAM" id="MobiDB-lite"/>
    </source>
</evidence>
<evidence type="ECO:0000256" key="1">
    <source>
        <dbReference type="ARBA" id="ARBA00022450"/>
    </source>
</evidence>
<dbReference type="InterPro" id="IPR013217">
    <property type="entry name" value="Methyltransf_12"/>
</dbReference>
<reference evidence="8 9" key="1">
    <citation type="submission" date="2016-10" db="EMBL/GenBank/DDBJ databases">
        <title>Evaluation of Human, Veterinary and Environmental Mycobacterium chelonae Isolates by Core Genome Phylogenomic Analysis, Targeted Gene Comparison, and Anti-microbial Susceptibility Patterns: A Tale of Mistaken Identities.</title>
        <authorList>
            <person name="Fogelson S.B."/>
            <person name="Camus A.C."/>
            <person name="Lorenz W."/>
            <person name="Vasireddy R."/>
            <person name="Vasireddy S."/>
            <person name="Smith T."/>
            <person name="Brown-Elliott B.A."/>
            <person name="Wallace R.J.Jr."/>
            <person name="Hasan N.A."/>
            <person name="Reischl U."/>
            <person name="Sanchez S."/>
        </authorList>
    </citation>
    <scope>NUCLEOTIDE SEQUENCE [LARGE SCALE GENOMIC DNA]</scope>
    <source>
        <strain evidence="8 9">15515</strain>
    </source>
</reference>
<evidence type="ECO:0000256" key="3">
    <source>
        <dbReference type="ARBA" id="ARBA00022679"/>
    </source>
</evidence>
<comment type="caution">
    <text evidence="8">The sequence shown here is derived from an EMBL/GenBank/DDBJ whole genome shotgun (WGS) entry which is preliminary data.</text>
</comment>
<dbReference type="Gene3D" id="3.40.50.150">
    <property type="entry name" value="Vaccinia Virus protein VP39"/>
    <property type="match status" value="1"/>
</dbReference>
<dbReference type="SUPFAM" id="SSF52151">
    <property type="entry name" value="FabD/lysophospholipase-like"/>
    <property type="match status" value="1"/>
</dbReference>
<dbReference type="Gene3D" id="3.40.50.720">
    <property type="entry name" value="NAD(P)-binding Rossmann-like Domain"/>
    <property type="match status" value="1"/>
</dbReference>
<protein>
    <submittedName>
        <fullName evidence="8">Polyketide synthase</fullName>
    </submittedName>
</protein>
<dbReference type="GO" id="GO:0005737">
    <property type="term" value="C:cytoplasm"/>
    <property type="evidence" value="ECO:0007669"/>
    <property type="project" value="TreeGrafter"/>
</dbReference>
<evidence type="ECO:0000256" key="2">
    <source>
        <dbReference type="ARBA" id="ARBA00022553"/>
    </source>
</evidence>
<dbReference type="SUPFAM" id="SSF53901">
    <property type="entry name" value="Thiolase-like"/>
    <property type="match status" value="1"/>
</dbReference>
<accession>A0A1S1LEB6</accession>
<dbReference type="PANTHER" id="PTHR43775:SF37">
    <property type="entry name" value="SI:DKEY-61P9.11"/>
    <property type="match status" value="1"/>
</dbReference>
<dbReference type="InterPro" id="IPR016035">
    <property type="entry name" value="Acyl_Trfase/lysoPLipase"/>
</dbReference>
<feature type="domain" description="Carrier" evidence="6">
    <location>
        <begin position="1575"/>
        <end position="1650"/>
    </location>
</feature>
<dbReference type="PROSITE" id="PS52004">
    <property type="entry name" value="KS3_2"/>
    <property type="match status" value="1"/>
</dbReference>
<dbReference type="InterPro" id="IPR020841">
    <property type="entry name" value="PKS_Beta-ketoAc_synthase_dom"/>
</dbReference>
<proteinExistence type="predicted"/>
<dbReference type="Pfam" id="PF00550">
    <property type="entry name" value="PP-binding"/>
    <property type="match status" value="1"/>
</dbReference>
<dbReference type="SUPFAM" id="SSF53335">
    <property type="entry name" value="S-adenosyl-L-methionine-dependent methyltransferases"/>
    <property type="match status" value="1"/>
</dbReference>
<keyword evidence="3" id="KW-0808">Transferase</keyword>
<dbReference type="GO" id="GO:0004312">
    <property type="term" value="F:fatty acid synthase activity"/>
    <property type="evidence" value="ECO:0007669"/>
    <property type="project" value="TreeGrafter"/>
</dbReference>